<protein>
    <submittedName>
        <fullName evidence="1">Uncharacterized protein</fullName>
    </submittedName>
</protein>
<reference evidence="1" key="1">
    <citation type="submission" date="2014-05" db="EMBL/GenBank/DDBJ databases">
        <authorList>
            <person name="Chronopoulou M."/>
        </authorList>
    </citation>
    <scope>NUCLEOTIDE SEQUENCE</scope>
    <source>
        <tissue evidence="1">Whole organism</tissue>
    </source>
</reference>
<accession>A0A0K2SZB8</accession>
<evidence type="ECO:0000313" key="1">
    <source>
        <dbReference type="EMBL" id="CDW18870.1"/>
    </source>
</evidence>
<sequence>MGYCSSTLTHKKKKKLKFLSYPLSLFSLSPRSYFFPYSQILITNYFFLN</sequence>
<organism evidence="1">
    <name type="scientific">Lepeophtheirus salmonis</name>
    <name type="common">Salmon louse</name>
    <name type="synonym">Caligus salmonis</name>
    <dbReference type="NCBI Taxonomy" id="72036"/>
    <lineage>
        <taxon>Eukaryota</taxon>
        <taxon>Metazoa</taxon>
        <taxon>Ecdysozoa</taxon>
        <taxon>Arthropoda</taxon>
        <taxon>Crustacea</taxon>
        <taxon>Multicrustacea</taxon>
        <taxon>Hexanauplia</taxon>
        <taxon>Copepoda</taxon>
        <taxon>Siphonostomatoida</taxon>
        <taxon>Caligidae</taxon>
        <taxon>Lepeophtheirus</taxon>
    </lineage>
</organism>
<name>A0A0K2SZB8_LEPSM</name>
<dbReference type="AlphaFoldDB" id="A0A0K2SZB8"/>
<proteinExistence type="predicted"/>
<dbReference type="EMBL" id="HACA01001509">
    <property type="protein sequence ID" value="CDW18870.1"/>
    <property type="molecule type" value="Transcribed_RNA"/>
</dbReference>